<dbReference type="AlphaFoldDB" id="V9F0C8"/>
<comment type="caution">
    <text evidence="1">The sequence shown here is derived from an EMBL/GenBank/DDBJ whole genome shotgun (WGS) entry which is preliminary data.</text>
</comment>
<sequence length="149" mass="17094">MLETWPEVFISPIGTVGKGEEGIRVINDYAYPRGASVNDFTDRDNFPRISYNPPRDIAQRIHDLRTEHPPVEVLLLLGDVSGAFRHVPINENSVHMFAFLFEDYVVFDYRVDLGGVVHQHFTLWQGLSLITCTSPRDLRVELLWTGNRL</sequence>
<evidence type="ECO:0000313" key="1">
    <source>
        <dbReference type="EMBL" id="ETI44985.1"/>
    </source>
</evidence>
<protein>
    <submittedName>
        <fullName evidence="1">Uncharacterized protein</fullName>
    </submittedName>
</protein>
<reference evidence="1 2" key="1">
    <citation type="submission" date="2013-11" db="EMBL/GenBank/DDBJ databases">
        <title>The Genome Sequence of Phytophthora parasitica P1569.</title>
        <authorList>
            <consortium name="The Broad Institute Genomics Platform"/>
            <person name="Russ C."/>
            <person name="Tyler B."/>
            <person name="Panabieres F."/>
            <person name="Shan W."/>
            <person name="Tripathy S."/>
            <person name="Grunwald N."/>
            <person name="Machado M."/>
            <person name="Johnson C.S."/>
            <person name="Arredondo F."/>
            <person name="Hong C."/>
            <person name="Coffey M."/>
            <person name="Young S.K."/>
            <person name="Zeng Q."/>
            <person name="Gargeya S."/>
            <person name="Fitzgerald M."/>
            <person name="Abouelleil A."/>
            <person name="Alvarado L."/>
            <person name="Chapman S.B."/>
            <person name="Gainer-Dewar J."/>
            <person name="Goldberg J."/>
            <person name="Griggs A."/>
            <person name="Gujja S."/>
            <person name="Hansen M."/>
            <person name="Howarth C."/>
            <person name="Imamovic A."/>
            <person name="Ireland A."/>
            <person name="Larimer J."/>
            <person name="McCowan C."/>
            <person name="Murphy C."/>
            <person name="Pearson M."/>
            <person name="Poon T.W."/>
            <person name="Priest M."/>
            <person name="Roberts A."/>
            <person name="Saif S."/>
            <person name="Shea T."/>
            <person name="Sykes S."/>
            <person name="Wortman J."/>
            <person name="Nusbaum C."/>
            <person name="Birren B."/>
        </authorList>
    </citation>
    <scope>NUCLEOTIDE SEQUENCE [LARGE SCALE GENOMIC DNA]</scope>
    <source>
        <strain evidence="1 2">P1569</strain>
    </source>
</reference>
<keyword evidence="2" id="KW-1185">Reference proteome</keyword>
<gene>
    <name evidence="1" type="ORF">F443_10346</name>
</gene>
<dbReference type="Proteomes" id="UP000018721">
    <property type="component" value="Unassembled WGS sequence"/>
</dbReference>
<organism evidence="1 2">
    <name type="scientific">Phytophthora nicotianae P1569</name>
    <dbReference type="NCBI Taxonomy" id="1317065"/>
    <lineage>
        <taxon>Eukaryota</taxon>
        <taxon>Sar</taxon>
        <taxon>Stramenopiles</taxon>
        <taxon>Oomycota</taxon>
        <taxon>Peronosporomycetes</taxon>
        <taxon>Peronosporales</taxon>
        <taxon>Peronosporaceae</taxon>
        <taxon>Phytophthora</taxon>
    </lineage>
</organism>
<proteinExistence type="predicted"/>
<name>V9F0C8_PHYNI</name>
<accession>V9F0C8</accession>
<dbReference type="EMBL" id="ANIZ01001747">
    <property type="protein sequence ID" value="ETI44985.1"/>
    <property type="molecule type" value="Genomic_DNA"/>
</dbReference>
<dbReference type="HOGENOM" id="CLU_1753306_0_0_1"/>
<dbReference type="OrthoDB" id="129591at2759"/>
<evidence type="ECO:0000313" key="2">
    <source>
        <dbReference type="Proteomes" id="UP000018721"/>
    </source>
</evidence>